<dbReference type="EMBL" id="LPWG01000002">
    <property type="protein sequence ID" value="ODS01051.1"/>
    <property type="molecule type" value="Genomic_DNA"/>
</dbReference>
<name>A0A1E3W5I0_9HYPH</name>
<gene>
    <name evidence="1" type="ORF">AUC68_11715</name>
</gene>
<dbReference type="InterPro" id="IPR022061">
    <property type="entry name" value="DUF3617"/>
</dbReference>
<dbReference type="STRING" id="1774968.AUC68_11715"/>
<accession>A0A1E3W5I0</accession>
<dbReference type="Proteomes" id="UP000094501">
    <property type="component" value="Unassembled WGS sequence"/>
</dbReference>
<sequence>MHFCLVLRCPSVGGSADLCNDTDKRKTNHPAWRTPMKFPTRSLTITATLSAAVLSAAAAAGDTAPQRKAGLWEITTVAPVSGMTTRKVCVGENDDIIRPEGADCTEPKLTPLNEGVIVTIECSGTNGKQIISSTFTGDFETRYHGTLKTTFDPPIGAISRMGVNIDGKYLGPDCPPDMTADGQ</sequence>
<dbReference type="Pfam" id="PF12276">
    <property type="entry name" value="DUF3617"/>
    <property type="match status" value="1"/>
</dbReference>
<protein>
    <recommendedName>
        <fullName evidence="3">DUF3617 family protein</fullName>
    </recommendedName>
</protein>
<reference evidence="1 2" key="1">
    <citation type="journal article" date="2016" name="Environ. Microbiol.">
        <title>New Methyloceanibacter diversity from North Sea sediments includes methanotroph containing solely the soluble methane monooxygenase.</title>
        <authorList>
            <person name="Vekeman B."/>
            <person name="Kerckhof F.M."/>
            <person name="Cremers G."/>
            <person name="de Vos P."/>
            <person name="Vandamme P."/>
            <person name="Boon N."/>
            <person name="Op den Camp H.J."/>
            <person name="Heylen K."/>
        </authorList>
    </citation>
    <scope>NUCLEOTIDE SEQUENCE [LARGE SCALE GENOMIC DNA]</scope>
    <source>
        <strain evidence="1 2">R-67174</strain>
    </source>
</reference>
<keyword evidence="2" id="KW-1185">Reference proteome</keyword>
<proteinExistence type="predicted"/>
<evidence type="ECO:0000313" key="2">
    <source>
        <dbReference type="Proteomes" id="UP000094501"/>
    </source>
</evidence>
<comment type="caution">
    <text evidence="1">The sequence shown here is derived from an EMBL/GenBank/DDBJ whole genome shotgun (WGS) entry which is preliminary data.</text>
</comment>
<dbReference type="AlphaFoldDB" id="A0A1E3W5I0"/>
<evidence type="ECO:0008006" key="3">
    <source>
        <dbReference type="Google" id="ProtNLM"/>
    </source>
</evidence>
<organism evidence="1 2">
    <name type="scientific">Methyloceanibacter methanicus</name>
    <dbReference type="NCBI Taxonomy" id="1774968"/>
    <lineage>
        <taxon>Bacteria</taxon>
        <taxon>Pseudomonadati</taxon>
        <taxon>Pseudomonadota</taxon>
        <taxon>Alphaproteobacteria</taxon>
        <taxon>Hyphomicrobiales</taxon>
        <taxon>Hyphomicrobiaceae</taxon>
        <taxon>Methyloceanibacter</taxon>
    </lineage>
</organism>
<evidence type="ECO:0000313" key="1">
    <source>
        <dbReference type="EMBL" id="ODS01051.1"/>
    </source>
</evidence>